<evidence type="ECO:0000313" key="1">
    <source>
        <dbReference type="EMBL" id="GAK56433.1"/>
    </source>
</evidence>
<sequence>MKKEYDFSKGERGKFYSPEAEFHFPIYLDADITEFMSRLAVQKERDLSELVNDWLRRDIELIQTVQ</sequence>
<proteinExistence type="predicted"/>
<accession>A0A081BVS8</accession>
<keyword evidence="2" id="KW-1185">Reference proteome</keyword>
<dbReference type="EMBL" id="DF820464">
    <property type="protein sequence ID" value="GAK56433.1"/>
    <property type="molecule type" value="Genomic_DNA"/>
</dbReference>
<name>A0A081BVS8_VECG1</name>
<dbReference type="STRING" id="1499967.U27_03395"/>
<evidence type="ECO:0000313" key="2">
    <source>
        <dbReference type="Proteomes" id="UP000030661"/>
    </source>
</evidence>
<protein>
    <submittedName>
        <fullName evidence="1">Uncharacterized protein</fullName>
    </submittedName>
</protein>
<dbReference type="eggNOG" id="ENOG5033F4G">
    <property type="taxonomic scope" value="Bacteria"/>
</dbReference>
<reference evidence="1 2" key="1">
    <citation type="journal article" date="2015" name="PeerJ">
        <title>First genomic representation of candidate bacterial phylum KSB3 points to enhanced environmental sensing as a trigger of wastewater bulking.</title>
        <authorList>
            <person name="Sekiguchi Y."/>
            <person name="Ohashi A."/>
            <person name="Parks D.H."/>
            <person name="Yamauchi T."/>
            <person name="Tyson G.W."/>
            <person name="Hugenholtz P."/>
        </authorList>
    </citation>
    <scope>NUCLEOTIDE SEQUENCE [LARGE SCALE GENOMIC DNA]</scope>
</reference>
<dbReference type="Proteomes" id="UP000030661">
    <property type="component" value="Unassembled WGS sequence"/>
</dbReference>
<dbReference type="HOGENOM" id="CLU_175653_3_0_0"/>
<gene>
    <name evidence="1" type="ORF">U27_03395</name>
</gene>
<dbReference type="AlphaFoldDB" id="A0A081BVS8"/>
<organism evidence="1 2">
    <name type="scientific">Vecturithrix granuli</name>
    <dbReference type="NCBI Taxonomy" id="1499967"/>
    <lineage>
        <taxon>Bacteria</taxon>
        <taxon>Candidatus Moduliflexota</taxon>
        <taxon>Candidatus Vecturitrichia</taxon>
        <taxon>Candidatus Vecturitrichales</taxon>
        <taxon>Candidatus Vecturitrichaceae</taxon>
        <taxon>Candidatus Vecturithrix</taxon>
    </lineage>
</organism>